<dbReference type="EMBL" id="ABGD02000025">
    <property type="protein sequence ID" value="EDS09985.1"/>
    <property type="molecule type" value="Genomic_DNA"/>
</dbReference>
<dbReference type="Proteomes" id="UP000003803">
    <property type="component" value="Unassembled WGS sequence"/>
</dbReference>
<protein>
    <submittedName>
        <fullName evidence="2">Uncharacterized protein</fullName>
    </submittedName>
</protein>
<accession>B0PF52</accession>
<keyword evidence="3" id="KW-1185">Reference proteome</keyword>
<comment type="caution">
    <text evidence="2">The sequence shown here is derived from an EMBL/GenBank/DDBJ whole genome shotgun (WGS) entry which is preliminary data.</text>
</comment>
<feature type="region of interest" description="Disordered" evidence="1">
    <location>
        <begin position="45"/>
        <end position="65"/>
    </location>
</feature>
<proteinExistence type="predicted"/>
<dbReference type="HOGENOM" id="CLU_2840073_0_0_9"/>
<dbReference type="STRING" id="169435.ERS852551_00360"/>
<reference evidence="2" key="2">
    <citation type="submission" date="2013-09" db="EMBL/GenBank/DDBJ databases">
        <title>Draft genome sequence of Anaerotruncus colihominis(DSM 17241).</title>
        <authorList>
            <person name="Sudarsanam P."/>
            <person name="Ley R."/>
            <person name="Guruge J."/>
            <person name="Turnbaugh P.J."/>
            <person name="Mahowald M."/>
            <person name="Liep D."/>
            <person name="Gordon J."/>
        </authorList>
    </citation>
    <scope>NUCLEOTIDE SEQUENCE</scope>
    <source>
        <strain evidence="2">DSM 17241</strain>
    </source>
</reference>
<gene>
    <name evidence="2" type="ORF">ANACOL_03431</name>
</gene>
<evidence type="ECO:0000256" key="1">
    <source>
        <dbReference type="SAM" id="MobiDB-lite"/>
    </source>
</evidence>
<evidence type="ECO:0000313" key="2">
    <source>
        <dbReference type="EMBL" id="EDS09985.1"/>
    </source>
</evidence>
<sequence>MEVAVLKPDEAMAFNTFLQSGKIEDYMRYVGVKRQAQATAAKNAAAAGENGAYHNRGDRPAGTIG</sequence>
<dbReference type="AlphaFoldDB" id="B0PF52"/>
<organism evidence="2 3">
    <name type="scientific">Anaerotruncus colihominis DSM 17241</name>
    <dbReference type="NCBI Taxonomy" id="445972"/>
    <lineage>
        <taxon>Bacteria</taxon>
        <taxon>Bacillati</taxon>
        <taxon>Bacillota</taxon>
        <taxon>Clostridia</taxon>
        <taxon>Eubacteriales</taxon>
        <taxon>Oscillospiraceae</taxon>
        <taxon>Anaerotruncus</taxon>
    </lineage>
</organism>
<reference evidence="2" key="1">
    <citation type="submission" date="2007-11" db="EMBL/GenBank/DDBJ databases">
        <authorList>
            <person name="Fulton L."/>
            <person name="Clifton S."/>
            <person name="Fulton B."/>
            <person name="Xu J."/>
            <person name="Minx P."/>
            <person name="Pepin K.H."/>
            <person name="Johnson M."/>
            <person name="Thiruvilangam P."/>
            <person name="Bhonagiri V."/>
            <person name="Nash W.E."/>
            <person name="Mardis E.R."/>
            <person name="Wilson R.K."/>
        </authorList>
    </citation>
    <scope>NUCLEOTIDE SEQUENCE [LARGE SCALE GENOMIC DNA]</scope>
    <source>
        <strain evidence="2">DSM 17241</strain>
    </source>
</reference>
<evidence type="ECO:0000313" key="3">
    <source>
        <dbReference type="Proteomes" id="UP000003803"/>
    </source>
</evidence>
<name>B0PF52_9FIRM</name>